<proteinExistence type="predicted"/>
<name>A0A4Z2HK66_9TELE</name>
<feature type="region of interest" description="Disordered" evidence="1">
    <location>
        <begin position="46"/>
        <end position="77"/>
    </location>
</feature>
<sequence>MRELGTQGHFTVSLTWVMLCQARQRLRRVHANIIFGEDDLAIQARAQRRAPRPGVKGQEVGGLGGGASQEPTQRHLLKHGDTGPIVWICGSREGEFEGACLPLPNQEPHFLMPGPGKEVYWHNIQT</sequence>
<reference evidence="2 3" key="1">
    <citation type="submission" date="2019-03" db="EMBL/GenBank/DDBJ databases">
        <title>First draft genome of Liparis tanakae, snailfish: a comprehensive survey of snailfish specific genes.</title>
        <authorList>
            <person name="Kim W."/>
            <person name="Song I."/>
            <person name="Jeong J.-H."/>
            <person name="Kim D."/>
            <person name="Kim S."/>
            <person name="Ryu S."/>
            <person name="Song J.Y."/>
            <person name="Lee S.K."/>
        </authorList>
    </citation>
    <scope>NUCLEOTIDE SEQUENCE [LARGE SCALE GENOMIC DNA]</scope>
    <source>
        <tissue evidence="2">Muscle</tissue>
    </source>
</reference>
<evidence type="ECO:0000256" key="1">
    <source>
        <dbReference type="SAM" id="MobiDB-lite"/>
    </source>
</evidence>
<dbReference type="EMBL" id="SRLO01000224">
    <property type="protein sequence ID" value="TNN66167.1"/>
    <property type="molecule type" value="Genomic_DNA"/>
</dbReference>
<organism evidence="2 3">
    <name type="scientific">Liparis tanakae</name>
    <name type="common">Tanaka's snailfish</name>
    <dbReference type="NCBI Taxonomy" id="230148"/>
    <lineage>
        <taxon>Eukaryota</taxon>
        <taxon>Metazoa</taxon>
        <taxon>Chordata</taxon>
        <taxon>Craniata</taxon>
        <taxon>Vertebrata</taxon>
        <taxon>Euteleostomi</taxon>
        <taxon>Actinopterygii</taxon>
        <taxon>Neopterygii</taxon>
        <taxon>Teleostei</taxon>
        <taxon>Neoteleostei</taxon>
        <taxon>Acanthomorphata</taxon>
        <taxon>Eupercaria</taxon>
        <taxon>Perciformes</taxon>
        <taxon>Cottioidei</taxon>
        <taxon>Cottales</taxon>
        <taxon>Liparidae</taxon>
        <taxon>Liparis</taxon>
    </lineage>
</organism>
<accession>A0A4Z2HK66</accession>
<comment type="caution">
    <text evidence="2">The sequence shown here is derived from an EMBL/GenBank/DDBJ whole genome shotgun (WGS) entry which is preliminary data.</text>
</comment>
<protein>
    <submittedName>
        <fullName evidence="2">Uncharacterized protein</fullName>
    </submittedName>
</protein>
<gene>
    <name evidence="2" type="ORF">EYF80_023645</name>
</gene>
<evidence type="ECO:0000313" key="2">
    <source>
        <dbReference type="EMBL" id="TNN66167.1"/>
    </source>
</evidence>
<dbReference type="AlphaFoldDB" id="A0A4Z2HK66"/>
<dbReference type="Proteomes" id="UP000314294">
    <property type="component" value="Unassembled WGS sequence"/>
</dbReference>
<keyword evidence="3" id="KW-1185">Reference proteome</keyword>
<evidence type="ECO:0000313" key="3">
    <source>
        <dbReference type="Proteomes" id="UP000314294"/>
    </source>
</evidence>